<dbReference type="RefSeq" id="WP_343762226.1">
    <property type="nucleotide sequence ID" value="NZ_BAAACG010000010.1"/>
</dbReference>
<evidence type="ECO:0000313" key="4">
    <source>
        <dbReference type="Proteomes" id="UP001501510"/>
    </source>
</evidence>
<comment type="caution">
    <text evidence="3">The sequence shown here is derived from an EMBL/GenBank/DDBJ whole genome shotgun (WGS) entry which is preliminary data.</text>
</comment>
<accession>A0ABP3UX09</accession>
<dbReference type="InterPro" id="IPR011330">
    <property type="entry name" value="Glyco_hydro/deAcase_b/a-brl"/>
</dbReference>
<dbReference type="PANTHER" id="PTHR10587:SF125">
    <property type="entry name" value="POLYSACCHARIDE DEACETYLASE YHEN-RELATED"/>
    <property type="match status" value="1"/>
</dbReference>
<dbReference type="SUPFAM" id="SSF88713">
    <property type="entry name" value="Glycoside hydrolase/deacetylase"/>
    <property type="match status" value="1"/>
</dbReference>
<dbReference type="Gene3D" id="3.20.20.370">
    <property type="entry name" value="Glycoside hydrolase/deacetylase"/>
    <property type="match status" value="1"/>
</dbReference>
<feature type="compositionally biased region" description="Basic residues" evidence="1">
    <location>
        <begin position="106"/>
        <end position="120"/>
    </location>
</feature>
<protein>
    <recommendedName>
        <fullName evidence="2">NodB homology domain-containing protein</fullName>
    </recommendedName>
</protein>
<keyword evidence="4" id="KW-1185">Reference proteome</keyword>
<feature type="domain" description="NodB homology" evidence="2">
    <location>
        <begin position="126"/>
        <end position="328"/>
    </location>
</feature>
<feature type="region of interest" description="Disordered" evidence="1">
    <location>
        <begin position="87"/>
        <end position="124"/>
    </location>
</feature>
<evidence type="ECO:0000313" key="3">
    <source>
        <dbReference type="EMBL" id="GAA0743297.1"/>
    </source>
</evidence>
<organism evidence="3 4">
    <name type="scientific">Clostridium oceanicum</name>
    <dbReference type="NCBI Taxonomy" id="1543"/>
    <lineage>
        <taxon>Bacteria</taxon>
        <taxon>Bacillati</taxon>
        <taxon>Bacillota</taxon>
        <taxon>Clostridia</taxon>
        <taxon>Eubacteriales</taxon>
        <taxon>Clostridiaceae</taxon>
        <taxon>Clostridium</taxon>
    </lineage>
</organism>
<dbReference type="InterPro" id="IPR050248">
    <property type="entry name" value="Polysacc_deacetylase_ArnD"/>
</dbReference>
<reference evidence="4" key="1">
    <citation type="journal article" date="2019" name="Int. J. Syst. Evol. Microbiol.">
        <title>The Global Catalogue of Microorganisms (GCM) 10K type strain sequencing project: providing services to taxonomists for standard genome sequencing and annotation.</title>
        <authorList>
            <consortium name="The Broad Institute Genomics Platform"/>
            <consortium name="The Broad Institute Genome Sequencing Center for Infectious Disease"/>
            <person name="Wu L."/>
            <person name="Ma J."/>
        </authorList>
    </citation>
    <scope>NUCLEOTIDE SEQUENCE [LARGE SCALE GENOMIC DNA]</scope>
    <source>
        <strain evidence="4">JCM 1407</strain>
    </source>
</reference>
<proteinExistence type="predicted"/>
<feature type="compositionally biased region" description="Basic and acidic residues" evidence="1">
    <location>
        <begin position="91"/>
        <end position="105"/>
    </location>
</feature>
<dbReference type="EMBL" id="BAAACG010000010">
    <property type="protein sequence ID" value="GAA0743297.1"/>
    <property type="molecule type" value="Genomic_DNA"/>
</dbReference>
<dbReference type="CDD" id="cd10944">
    <property type="entry name" value="CE4_SmPgdA_like"/>
    <property type="match status" value="1"/>
</dbReference>
<dbReference type="PROSITE" id="PS51677">
    <property type="entry name" value="NODB"/>
    <property type="match status" value="1"/>
</dbReference>
<sequence>MRRRMDRKNKKKKHIMISLLTIISVIIGGFFITTTVLSNIKTKKHQKMLQAVKDKELAKKREEEKKNRLKSYEYPASEVEKIVARSYENSSKSEEDSKNKTESKSKGKNKKLPNNKPRKTIPKDKKIAFLTMDDGPSTTVTPKILDVLKEKGVKATFFLVGETIDQNKISQNLVKRIYNEGHAIGNHSYTHNMKKLYPHNKLNIENFMNEVNKTNESIKKALGKDFYSKIIRMPGGYMSRKYYNDPNLPEFNKKLKERKMHSIDWNALSGDAEGGHKNKDELLQFLKDSIGSKKQIVILTHDTYGKESSFKALPLIIDYLKSQGYEFGTIR</sequence>
<dbReference type="PANTHER" id="PTHR10587">
    <property type="entry name" value="GLYCOSYL TRANSFERASE-RELATED"/>
    <property type="match status" value="1"/>
</dbReference>
<dbReference type="Proteomes" id="UP001501510">
    <property type="component" value="Unassembled WGS sequence"/>
</dbReference>
<evidence type="ECO:0000256" key="1">
    <source>
        <dbReference type="SAM" id="MobiDB-lite"/>
    </source>
</evidence>
<name>A0ABP3UX09_9CLOT</name>
<dbReference type="InterPro" id="IPR002509">
    <property type="entry name" value="NODB_dom"/>
</dbReference>
<gene>
    <name evidence="3" type="ORF">GCM10008906_26900</name>
</gene>
<dbReference type="Pfam" id="PF01522">
    <property type="entry name" value="Polysacc_deac_1"/>
    <property type="match status" value="1"/>
</dbReference>
<evidence type="ECO:0000259" key="2">
    <source>
        <dbReference type="PROSITE" id="PS51677"/>
    </source>
</evidence>